<reference evidence="2" key="1">
    <citation type="submission" date="2016-10" db="EMBL/GenBank/DDBJ databases">
        <authorList>
            <person name="Benchimol M."/>
            <person name="Almeida L.G."/>
            <person name="Vasconcelos A.T."/>
            <person name="Perreira-Neves A."/>
            <person name="Rosa I.A."/>
            <person name="Tasca T."/>
            <person name="Bogo M.R."/>
            <person name="de Souza W."/>
        </authorList>
    </citation>
    <scope>NUCLEOTIDE SEQUENCE [LARGE SCALE GENOMIC DNA]</scope>
    <source>
        <strain evidence="2">K</strain>
    </source>
</reference>
<dbReference type="EMBL" id="MLAK01001337">
    <property type="protein sequence ID" value="OHS94194.1"/>
    <property type="molecule type" value="Genomic_DNA"/>
</dbReference>
<evidence type="ECO:0000313" key="2">
    <source>
        <dbReference type="EMBL" id="OHS94194.1"/>
    </source>
</evidence>
<organism evidence="2 3">
    <name type="scientific">Tritrichomonas foetus</name>
    <dbReference type="NCBI Taxonomy" id="1144522"/>
    <lineage>
        <taxon>Eukaryota</taxon>
        <taxon>Metamonada</taxon>
        <taxon>Parabasalia</taxon>
        <taxon>Tritrichomonadida</taxon>
        <taxon>Tritrichomonadidae</taxon>
        <taxon>Tritrichomonas</taxon>
    </lineage>
</organism>
<dbReference type="VEuPathDB" id="TrichDB:TRFO_11255"/>
<comment type="caution">
    <text evidence="2">The sequence shown here is derived from an EMBL/GenBank/DDBJ whole genome shotgun (WGS) entry which is preliminary data.</text>
</comment>
<dbReference type="GeneID" id="94830640"/>
<protein>
    <recommendedName>
        <fullName evidence="4">Transmembrane protein</fullName>
    </recommendedName>
</protein>
<keyword evidence="1" id="KW-1133">Transmembrane helix</keyword>
<gene>
    <name evidence="2" type="ORF">TRFO_11255</name>
</gene>
<dbReference type="AlphaFoldDB" id="A0A1J4J4A6"/>
<dbReference type="RefSeq" id="XP_068347331.1">
    <property type="nucleotide sequence ID" value="XM_068495936.1"/>
</dbReference>
<feature type="transmembrane region" description="Helical" evidence="1">
    <location>
        <begin position="12"/>
        <end position="29"/>
    </location>
</feature>
<dbReference type="Proteomes" id="UP000179807">
    <property type="component" value="Unassembled WGS sequence"/>
</dbReference>
<sequence length="163" mass="18468">MIWYKNPLIRSALFVPLIIYASSLPWAIYTKTPFKPVYCFAPFTQYLVDRFILPRGDESRYQQILQVFVDIPELRELAVPPSMGGPQNQIVFVVEGFSLLLSLTLIALPVTWVQLIGFIISMSSNFGYVLSMALYEGQSVLDLSWGVYVDIAFTLLGLVTIVY</sequence>
<evidence type="ECO:0000256" key="1">
    <source>
        <dbReference type="SAM" id="Phobius"/>
    </source>
</evidence>
<dbReference type="OrthoDB" id="10533190at2759"/>
<feature type="transmembrane region" description="Helical" evidence="1">
    <location>
        <begin position="90"/>
        <end position="108"/>
    </location>
</feature>
<feature type="transmembrane region" description="Helical" evidence="1">
    <location>
        <begin position="115"/>
        <end position="133"/>
    </location>
</feature>
<keyword evidence="1" id="KW-0812">Transmembrane</keyword>
<keyword evidence="3" id="KW-1185">Reference proteome</keyword>
<accession>A0A1J4J4A6</accession>
<proteinExistence type="predicted"/>
<keyword evidence="1" id="KW-0472">Membrane</keyword>
<evidence type="ECO:0008006" key="4">
    <source>
        <dbReference type="Google" id="ProtNLM"/>
    </source>
</evidence>
<evidence type="ECO:0000313" key="3">
    <source>
        <dbReference type="Proteomes" id="UP000179807"/>
    </source>
</evidence>
<name>A0A1J4J4A6_9EUKA</name>
<feature type="transmembrane region" description="Helical" evidence="1">
    <location>
        <begin position="145"/>
        <end position="162"/>
    </location>
</feature>